<feature type="repeat" description="TPR" evidence="5">
    <location>
        <begin position="545"/>
        <end position="578"/>
    </location>
</feature>
<name>E0U7S3_GLOV7</name>
<feature type="transmembrane region" description="Helical" evidence="6">
    <location>
        <begin position="132"/>
        <end position="154"/>
    </location>
</feature>
<feature type="transmembrane region" description="Helical" evidence="6">
    <location>
        <begin position="46"/>
        <end position="65"/>
    </location>
</feature>
<keyword evidence="3 6" id="KW-1133">Transmembrane helix</keyword>
<dbReference type="OrthoDB" id="416659at2"/>
<keyword evidence="5" id="KW-0802">TPR repeat</keyword>
<evidence type="ECO:0000313" key="9">
    <source>
        <dbReference type="Proteomes" id="UP000008206"/>
    </source>
</evidence>
<dbReference type="PROSITE" id="PS50005">
    <property type="entry name" value="TPR"/>
    <property type="match status" value="1"/>
</dbReference>
<feature type="transmembrane region" description="Helical" evidence="6">
    <location>
        <begin position="443"/>
        <end position="462"/>
    </location>
</feature>
<feature type="transmembrane region" description="Helical" evidence="6">
    <location>
        <begin position="174"/>
        <end position="190"/>
    </location>
</feature>
<feature type="transmembrane region" description="Helical" evidence="6">
    <location>
        <begin position="77"/>
        <end position="96"/>
    </location>
</feature>
<dbReference type="GO" id="GO:0016020">
    <property type="term" value="C:membrane"/>
    <property type="evidence" value="ECO:0007669"/>
    <property type="project" value="UniProtKB-SubCell"/>
</dbReference>
<dbReference type="HOGENOM" id="CLU_335836_0_0_3"/>
<evidence type="ECO:0000256" key="3">
    <source>
        <dbReference type="ARBA" id="ARBA00022989"/>
    </source>
</evidence>
<feature type="transmembrane region" description="Helical" evidence="6">
    <location>
        <begin position="220"/>
        <end position="236"/>
    </location>
</feature>
<proteinExistence type="predicted"/>
<dbReference type="AlphaFoldDB" id="E0U7S3"/>
<evidence type="ECO:0000256" key="5">
    <source>
        <dbReference type="PROSITE-ProRule" id="PRU00339"/>
    </source>
</evidence>
<feature type="transmembrane region" description="Helical" evidence="6">
    <location>
        <begin position="350"/>
        <end position="370"/>
    </location>
</feature>
<dbReference type="Proteomes" id="UP000008206">
    <property type="component" value="Chromosome"/>
</dbReference>
<dbReference type="eggNOG" id="COG3307">
    <property type="taxonomic scope" value="Bacteria"/>
</dbReference>
<evidence type="ECO:0000313" key="8">
    <source>
        <dbReference type="EMBL" id="ADN14885.1"/>
    </source>
</evidence>
<accession>E0U7S3</accession>
<dbReference type="KEGG" id="cyj:Cyan7822_2928"/>
<gene>
    <name evidence="8" type="ordered locus">Cyan7822_2928</name>
</gene>
<keyword evidence="9" id="KW-1185">Reference proteome</keyword>
<dbReference type="InterPro" id="IPR051533">
    <property type="entry name" value="WaaL-like"/>
</dbReference>
<dbReference type="PANTHER" id="PTHR37422:SF23">
    <property type="entry name" value="TEICHURONIC ACID BIOSYNTHESIS PROTEIN TUAE"/>
    <property type="match status" value="1"/>
</dbReference>
<dbReference type="eggNOG" id="COG0457">
    <property type="taxonomic scope" value="Bacteria"/>
</dbReference>
<feature type="domain" description="O-antigen ligase-related" evidence="7">
    <location>
        <begin position="203"/>
        <end position="359"/>
    </location>
</feature>
<feature type="transmembrane region" description="Helical" evidence="6">
    <location>
        <begin position="248"/>
        <end position="267"/>
    </location>
</feature>
<reference evidence="9" key="1">
    <citation type="journal article" date="2011" name="MBio">
        <title>Novel metabolic attributes of the genus Cyanothece, comprising a group of unicellular nitrogen-fixing Cyanobacteria.</title>
        <authorList>
            <person name="Bandyopadhyay A."/>
            <person name="Elvitigala T."/>
            <person name="Welsh E."/>
            <person name="Stockel J."/>
            <person name="Liberton M."/>
            <person name="Min H."/>
            <person name="Sherman L.A."/>
            <person name="Pakrasi H.B."/>
        </authorList>
    </citation>
    <scope>NUCLEOTIDE SEQUENCE [LARGE SCALE GENOMIC DNA]</scope>
    <source>
        <strain evidence="9">PCC 7822</strain>
    </source>
</reference>
<keyword evidence="2 6" id="KW-0812">Transmembrane</keyword>
<dbReference type="RefSeq" id="WP_013322988.1">
    <property type="nucleotide sequence ID" value="NC_014501.1"/>
</dbReference>
<dbReference type="SUPFAM" id="SSF48452">
    <property type="entry name" value="TPR-like"/>
    <property type="match status" value="1"/>
</dbReference>
<dbReference type="InterPro" id="IPR007016">
    <property type="entry name" value="O-antigen_ligase-rel_domated"/>
</dbReference>
<evidence type="ECO:0000256" key="1">
    <source>
        <dbReference type="ARBA" id="ARBA00004141"/>
    </source>
</evidence>
<evidence type="ECO:0000256" key="4">
    <source>
        <dbReference type="ARBA" id="ARBA00023136"/>
    </source>
</evidence>
<sequence length="857" mass="97835">MIDSFASKSSDAVIWKGQWLGWLVLGILVLFTWLPNNYYLVVAWPWIVVWQTGFLLLGVWLIWMLRQFQIPFRCVGYGFDGFVVWTAITLILSAIFSQFVGVAAWNVSIGIYYGVLLYVLRNWLGKGQLSLSRLWIGLSFTGVIASVIGLMVWWQNYTPEDPRNGWPIGHPNFLAGYLLLVLPLTFYWGVDQKGWRRLAAWGASLLLLFVLYTTSSRGGFLGLFVLIVVSILFWLLQSHPSQRIRRLLMVGVALVAVVVILLSNPRVQQIIHLSSPQNTPAVQVTVDGESQERLYMWRSAWQIFKAHPLLGIGPGNMARVYDLYRPVEAGLLLINLQELHSTPIHITGELGLMGLAAYLLFLGCCTRLWIRLYRHCTEPKNRYLLYGIGSSLLAYTVSSLTDYQLDNIAICVTLIALIALLIRLADLHQLSISKEFTSLSRRWYSLGAITVMVISIILWIPVSRAMSLAVASERNFNAGKIEEAYQQASLAATLVPWDPIYHLQAAYEVLKVRDTIQDGKLYRDLTEDAINNFQNLINQAAPNDIAFNQVLGMLYRDVNKSDQAIKYLSRGVQLLPRSPLYTYYLLGREYLQLQQREKAITALALQGLIQPSFFFYPLWNQPGLSEVKKPVAEETIRLFSILKQKTDSPDITQQIDEIITLIKWDSNFPLEKAEKKHLNPLVKALLLANSSPEESLTILNQALKAEPTAEPLLLLRAWIDPKQYLGAYFQQFSNQLTTRDKEFLENSIYRNRDIKTWLSSLLQQPKSAPKIALILTYRNYQGRNLAYIPLPSELQIPIIVNKLSLFPEFSRLYPQLDELINQVKTERLNLPHPPDNKYQLLSVIFPPYPYPNLLSER</sequence>
<feature type="transmembrane region" description="Helical" evidence="6">
    <location>
        <begin position="12"/>
        <end position="34"/>
    </location>
</feature>
<protein>
    <submittedName>
        <fullName evidence="8">O-antigen polymerase</fullName>
    </submittedName>
</protein>
<feature type="transmembrane region" description="Helical" evidence="6">
    <location>
        <begin position="197"/>
        <end position="214"/>
    </location>
</feature>
<keyword evidence="4 6" id="KW-0472">Membrane</keyword>
<organism evidence="8 9">
    <name type="scientific">Gloeothece verrucosa (strain PCC 7822)</name>
    <name type="common">Cyanothece sp. (strain PCC 7822)</name>
    <dbReference type="NCBI Taxonomy" id="497965"/>
    <lineage>
        <taxon>Bacteria</taxon>
        <taxon>Bacillati</taxon>
        <taxon>Cyanobacteriota</taxon>
        <taxon>Cyanophyceae</taxon>
        <taxon>Oscillatoriophycideae</taxon>
        <taxon>Chroococcales</taxon>
        <taxon>Aphanothecaceae</taxon>
        <taxon>Gloeothece</taxon>
        <taxon>Gloeothece verrucosa</taxon>
    </lineage>
</organism>
<dbReference type="EMBL" id="CP002198">
    <property type="protein sequence ID" value="ADN14885.1"/>
    <property type="molecule type" value="Genomic_DNA"/>
</dbReference>
<dbReference type="Pfam" id="PF04932">
    <property type="entry name" value="Wzy_C"/>
    <property type="match status" value="1"/>
</dbReference>
<evidence type="ECO:0000259" key="7">
    <source>
        <dbReference type="Pfam" id="PF04932"/>
    </source>
</evidence>
<feature type="transmembrane region" description="Helical" evidence="6">
    <location>
        <begin position="382"/>
        <end position="398"/>
    </location>
</feature>
<dbReference type="Pfam" id="PF13181">
    <property type="entry name" value="TPR_8"/>
    <property type="match status" value="1"/>
</dbReference>
<dbReference type="InterPro" id="IPR011990">
    <property type="entry name" value="TPR-like_helical_dom_sf"/>
</dbReference>
<dbReference type="STRING" id="497965.Cyan7822_2928"/>
<comment type="subcellular location">
    <subcellularLocation>
        <location evidence="1">Membrane</location>
        <topology evidence="1">Multi-pass membrane protein</topology>
    </subcellularLocation>
</comment>
<feature type="transmembrane region" description="Helical" evidence="6">
    <location>
        <begin position="102"/>
        <end position="120"/>
    </location>
</feature>
<feature type="transmembrane region" description="Helical" evidence="6">
    <location>
        <begin position="404"/>
        <end position="422"/>
    </location>
</feature>
<dbReference type="Gene3D" id="1.25.40.10">
    <property type="entry name" value="Tetratricopeptide repeat domain"/>
    <property type="match status" value="1"/>
</dbReference>
<evidence type="ECO:0000256" key="6">
    <source>
        <dbReference type="SAM" id="Phobius"/>
    </source>
</evidence>
<dbReference type="PANTHER" id="PTHR37422">
    <property type="entry name" value="TEICHURONIC ACID BIOSYNTHESIS PROTEIN TUAE"/>
    <property type="match status" value="1"/>
</dbReference>
<evidence type="ECO:0000256" key="2">
    <source>
        <dbReference type="ARBA" id="ARBA00022692"/>
    </source>
</evidence>
<dbReference type="InterPro" id="IPR019734">
    <property type="entry name" value="TPR_rpt"/>
</dbReference>